<keyword evidence="2 5" id="KW-0812">Transmembrane</keyword>
<dbReference type="EMBL" id="CP127294">
    <property type="protein sequence ID" value="WIX77686.1"/>
    <property type="molecule type" value="Genomic_DNA"/>
</dbReference>
<dbReference type="AlphaFoldDB" id="A0A9Y2IE85"/>
<organism evidence="7 8">
    <name type="scientific">Amycolatopsis carbonis</name>
    <dbReference type="NCBI Taxonomy" id="715471"/>
    <lineage>
        <taxon>Bacteria</taxon>
        <taxon>Bacillati</taxon>
        <taxon>Actinomycetota</taxon>
        <taxon>Actinomycetes</taxon>
        <taxon>Pseudonocardiales</taxon>
        <taxon>Pseudonocardiaceae</taxon>
        <taxon>Amycolatopsis</taxon>
    </lineage>
</organism>
<dbReference type="InterPro" id="IPR011701">
    <property type="entry name" value="MFS"/>
</dbReference>
<dbReference type="PROSITE" id="PS50850">
    <property type="entry name" value="MFS"/>
    <property type="match status" value="1"/>
</dbReference>
<keyword evidence="8" id="KW-1185">Reference proteome</keyword>
<feature type="transmembrane region" description="Helical" evidence="5">
    <location>
        <begin position="177"/>
        <end position="196"/>
    </location>
</feature>
<sequence length="452" mass="48399">MRPAATFDQILTETPMPRRVLAIAAIGGSAVIFDGYDLQSLSYALPKIVAEWHISPVQAGWLASFTFIGLFLGAVGLGALGDRFGRKRMLVLGVSVFAVFMGTAGFAGDYTQFAILRFCAAIGMGGVLPATIAMLGEYVPLRRRGRMTAVSAGCFTFGFVLAAVAATLLVPDFGWRPLFHISYAALIVAVLIAWFVPETPQFLATRSRYDEALATVKKVFPAIWPTAQAADPATFFTGPRTENGKIQLRTLWAPRYRNSTLTLSLLYLFLQFVVYALDFWMVSLLVKHGLSLVGSYSYAIEQAAAATIGGFILGWVLDRMNQYVALSIAFAAGGVCLVLFGFASSVIALYILNALAGAFIIGGQNVVHTLVMATYGPEARATGLGWALGIGRLGGLLGPLIGGYLLAASLPFPVYFLVFAVPAVLCSITVVILRAVKTPQPAPLARQLDPKY</sequence>
<feature type="transmembrane region" description="Helical" evidence="5">
    <location>
        <begin position="114"/>
        <end position="135"/>
    </location>
</feature>
<gene>
    <name evidence="7" type="ORF">QRX50_40830</name>
</gene>
<feature type="transmembrane region" description="Helical" evidence="5">
    <location>
        <begin position="383"/>
        <end position="406"/>
    </location>
</feature>
<dbReference type="RefSeq" id="WP_285968426.1">
    <property type="nucleotide sequence ID" value="NZ_CP127294.1"/>
</dbReference>
<dbReference type="GO" id="GO:0005886">
    <property type="term" value="C:plasma membrane"/>
    <property type="evidence" value="ECO:0007669"/>
    <property type="project" value="UniProtKB-SubCell"/>
</dbReference>
<evidence type="ECO:0000313" key="7">
    <source>
        <dbReference type="EMBL" id="WIX77686.1"/>
    </source>
</evidence>
<feature type="transmembrane region" description="Helical" evidence="5">
    <location>
        <begin position="349"/>
        <end position="371"/>
    </location>
</feature>
<feature type="transmembrane region" description="Helical" evidence="5">
    <location>
        <begin position="324"/>
        <end position="343"/>
    </location>
</feature>
<evidence type="ECO:0000256" key="4">
    <source>
        <dbReference type="ARBA" id="ARBA00023136"/>
    </source>
</evidence>
<feature type="transmembrane region" description="Helical" evidence="5">
    <location>
        <begin position="298"/>
        <end position="317"/>
    </location>
</feature>
<keyword evidence="3 5" id="KW-1133">Transmembrane helix</keyword>
<evidence type="ECO:0000256" key="1">
    <source>
        <dbReference type="ARBA" id="ARBA00004651"/>
    </source>
</evidence>
<evidence type="ECO:0000313" key="8">
    <source>
        <dbReference type="Proteomes" id="UP001236014"/>
    </source>
</evidence>
<evidence type="ECO:0000256" key="2">
    <source>
        <dbReference type="ARBA" id="ARBA00022692"/>
    </source>
</evidence>
<reference evidence="7 8" key="1">
    <citation type="submission" date="2023-06" db="EMBL/GenBank/DDBJ databases">
        <authorList>
            <person name="Oyuntsetseg B."/>
            <person name="Kim S.B."/>
        </authorList>
    </citation>
    <scope>NUCLEOTIDE SEQUENCE [LARGE SCALE GENOMIC DNA]</scope>
    <source>
        <strain evidence="7 8">2-15</strain>
    </source>
</reference>
<dbReference type="GO" id="GO:0046943">
    <property type="term" value="F:carboxylic acid transmembrane transporter activity"/>
    <property type="evidence" value="ECO:0007669"/>
    <property type="project" value="TreeGrafter"/>
</dbReference>
<dbReference type="Proteomes" id="UP001236014">
    <property type="component" value="Chromosome"/>
</dbReference>
<dbReference type="PANTHER" id="PTHR23508:SF10">
    <property type="entry name" value="CARBOXYLIC ACID TRANSPORTER PROTEIN HOMOLOG"/>
    <property type="match status" value="1"/>
</dbReference>
<comment type="subcellular location">
    <subcellularLocation>
        <location evidence="1">Cell membrane</location>
        <topology evidence="1">Multi-pass membrane protein</topology>
    </subcellularLocation>
</comment>
<dbReference type="KEGG" id="acab:QRX50_40830"/>
<name>A0A9Y2IE85_9PSEU</name>
<dbReference type="Pfam" id="PF07690">
    <property type="entry name" value="MFS_1"/>
    <property type="match status" value="1"/>
</dbReference>
<protein>
    <submittedName>
        <fullName evidence="7">MFS transporter</fullName>
    </submittedName>
</protein>
<dbReference type="Gene3D" id="1.20.1250.20">
    <property type="entry name" value="MFS general substrate transporter like domains"/>
    <property type="match status" value="1"/>
</dbReference>
<feature type="domain" description="Major facilitator superfamily (MFS) profile" evidence="6">
    <location>
        <begin position="23"/>
        <end position="438"/>
    </location>
</feature>
<feature type="transmembrane region" description="Helical" evidence="5">
    <location>
        <begin position="89"/>
        <end position="108"/>
    </location>
</feature>
<dbReference type="SUPFAM" id="SSF103473">
    <property type="entry name" value="MFS general substrate transporter"/>
    <property type="match status" value="1"/>
</dbReference>
<keyword evidence="4 5" id="KW-0472">Membrane</keyword>
<evidence type="ECO:0000256" key="5">
    <source>
        <dbReference type="SAM" id="Phobius"/>
    </source>
</evidence>
<feature type="transmembrane region" description="Helical" evidence="5">
    <location>
        <begin position="412"/>
        <end position="436"/>
    </location>
</feature>
<feature type="transmembrane region" description="Helical" evidence="5">
    <location>
        <begin position="265"/>
        <end position="286"/>
    </location>
</feature>
<evidence type="ECO:0000259" key="6">
    <source>
        <dbReference type="PROSITE" id="PS50850"/>
    </source>
</evidence>
<feature type="transmembrane region" description="Helical" evidence="5">
    <location>
        <begin position="59"/>
        <end position="80"/>
    </location>
</feature>
<feature type="transmembrane region" description="Helical" evidence="5">
    <location>
        <begin position="20"/>
        <end position="39"/>
    </location>
</feature>
<proteinExistence type="predicted"/>
<feature type="transmembrane region" description="Helical" evidence="5">
    <location>
        <begin position="147"/>
        <end position="171"/>
    </location>
</feature>
<accession>A0A9Y2IE85</accession>
<dbReference type="InterPro" id="IPR036259">
    <property type="entry name" value="MFS_trans_sf"/>
</dbReference>
<dbReference type="PANTHER" id="PTHR23508">
    <property type="entry name" value="CARBOXYLIC ACID TRANSPORTER PROTEIN HOMOLOG"/>
    <property type="match status" value="1"/>
</dbReference>
<evidence type="ECO:0000256" key="3">
    <source>
        <dbReference type="ARBA" id="ARBA00022989"/>
    </source>
</evidence>
<dbReference type="InterPro" id="IPR020846">
    <property type="entry name" value="MFS_dom"/>
</dbReference>